<keyword evidence="1" id="KW-0472">Membrane</keyword>
<evidence type="ECO:0000313" key="2">
    <source>
        <dbReference type="EMBL" id="MFH6769740.1"/>
    </source>
</evidence>
<reference evidence="2 3" key="1">
    <citation type="submission" date="2024-02" db="EMBL/GenBank/DDBJ databases">
        <title>A Gaetbulibacter species isolated from tidal flats and genomic insights of their niches.</title>
        <authorList>
            <person name="Ye Y."/>
        </authorList>
    </citation>
    <scope>NUCLEOTIDE SEQUENCE [LARGE SCALE GENOMIC DNA]</scope>
    <source>
        <strain evidence="2 3">KEM-8</strain>
    </source>
</reference>
<dbReference type="EMBL" id="JBAWKC010000004">
    <property type="protein sequence ID" value="MFH6769740.1"/>
    <property type="molecule type" value="Genomic_DNA"/>
</dbReference>
<evidence type="ECO:0000256" key="1">
    <source>
        <dbReference type="SAM" id="Phobius"/>
    </source>
</evidence>
<name>A0ABW7MT43_9FLAO</name>
<dbReference type="InterPro" id="IPR045749">
    <property type="entry name" value="DUF6090"/>
</dbReference>
<keyword evidence="1" id="KW-0812">Transmembrane</keyword>
<sequence length="242" mass="28828">MIPFFRRIRKTLADDNKPIKYFRYAIGEIVLVVIGILIALQINNWNEQQKEHLKETKMLLEIKSNLETNIINLESDIKKQIRGAWCIDYITDHMDNKRDYNDSLPRYFSEGEIAPDVVITSFAFETLKSSGLEIKNDSLRKKLTNLYEVVYPTLMQETKRIEDQLWPAVVTPLVQKYFRFDYDHDVYIPTDYNAWLNDQEFLNMWTFRGVMRKSSTKIKKETKKETEDVLLMINNELTKRNR</sequence>
<protein>
    <submittedName>
        <fullName evidence="2">DUF6090 family protein</fullName>
    </submittedName>
</protein>
<dbReference type="Pfam" id="PF19578">
    <property type="entry name" value="DUF6090"/>
    <property type="match status" value="1"/>
</dbReference>
<proteinExistence type="predicted"/>
<evidence type="ECO:0000313" key="3">
    <source>
        <dbReference type="Proteomes" id="UP001610104"/>
    </source>
</evidence>
<dbReference type="RefSeq" id="WP_395438961.1">
    <property type="nucleotide sequence ID" value="NZ_JBAWKC010000004.1"/>
</dbReference>
<dbReference type="Proteomes" id="UP001610104">
    <property type="component" value="Unassembled WGS sequence"/>
</dbReference>
<accession>A0ABW7MT43</accession>
<comment type="caution">
    <text evidence="2">The sequence shown here is derived from an EMBL/GenBank/DDBJ whole genome shotgun (WGS) entry which is preliminary data.</text>
</comment>
<keyword evidence="3" id="KW-1185">Reference proteome</keyword>
<feature type="transmembrane region" description="Helical" evidence="1">
    <location>
        <begin position="21"/>
        <end position="40"/>
    </location>
</feature>
<organism evidence="2 3">
    <name type="scientific">Gaetbulibacter aquiaggeris</name>
    <dbReference type="NCBI Taxonomy" id="1735373"/>
    <lineage>
        <taxon>Bacteria</taxon>
        <taxon>Pseudomonadati</taxon>
        <taxon>Bacteroidota</taxon>
        <taxon>Flavobacteriia</taxon>
        <taxon>Flavobacteriales</taxon>
        <taxon>Flavobacteriaceae</taxon>
        <taxon>Gaetbulibacter</taxon>
    </lineage>
</organism>
<keyword evidence="1" id="KW-1133">Transmembrane helix</keyword>
<gene>
    <name evidence="2" type="ORF">V8G56_13385</name>
</gene>